<evidence type="ECO:0000313" key="3">
    <source>
        <dbReference type="Proteomes" id="UP000220251"/>
    </source>
</evidence>
<dbReference type="EMBL" id="CWGJ01000011">
    <property type="protein sequence ID" value="CRX38182.1"/>
    <property type="molecule type" value="Genomic_DNA"/>
</dbReference>
<dbReference type="RefSeq" id="WP_098038031.1">
    <property type="nucleotide sequence ID" value="NZ_CWGJ01000011.1"/>
</dbReference>
<feature type="region of interest" description="Disordered" evidence="1">
    <location>
        <begin position="1"/>
        <end position="59"/>
    </location>
</feature>
<sequence>MQPTQNHLYANQQSAHQEGETTAPVKRNRDTLEERTESTAKKRKIEMNADARISPDSVETSLSDKNARVAMQIDSVSEGSPAFATLFTTGAVKHLSLQEEILEFIESKIKIASSARSNSSQGEGFERFFAYLNVMLELASTNRLSDVLQDGEFQGASIPLYLAKESKWEILQRMIDSKIDINFGNSLARGPYEGASVFLISILAAKWDLTRFIVKNKKPIDVNAVLCKGRAAGANALYLLAYFRRWDLVNDILTAYPHVDINARPDQEFLHAPAKATVIHLAALGRQWDIVKSLLNRCSECQMDTVLECSQWHGLTLPIIAAADKQWDVLEMILKNYPGLNINAAQTGGEQEGCAVLYFLAKSRKWDLFSTVLDLYPHASVSAAVLQGPDKGRTPLLLAAEMRQWELVAKALKLQPDADVDASCQSTGSLVFTPFWYAANNHQWPIALSMLSIKPHLNLECGHELNSPITAALNNKQHGFAKLFLILGAKDPLPDSQEFGAMHAAQGTVPPAQIARYLRQSLEETRARIYDALCNAWDQPENDTFARIRQNSDLRSQIACEILLTEHPDIPHFQGLSTLIDKWANLDERRNVAAKERTAILAYKQYRRNNGLFERPMPRAIKDIRQLIIGSITEVEKSYPFQCTRSTRRKIVKQIGVKQQGEPCLPQTYLLKAITNAVMPDNSVSPVR</sequence>
<organism evidence="2 3">
    <name type="scientific">Estrella lausannensis</name>
    <dbReference type="NCBI Taxonomy" id="483423"/>
    <lineage>
        <taxon>Bacteria</taxon>
        <taxon>Pseudomonadati</taxon>
        <taxon>Chlamydiota</taxon>
        <taxon>Chlamydiia</taxon>
        <taxon>Parachlamydiales</taxon>
        <taxon>Candidatus Criblamydiaceae</taxon>
        <taxon>Estrella</taxon>
    </lineage>
</organism>
<protein>
    <submittedName>
        <fullName evidence="2">Uncharacterized protein</fullName>
    </submittedName>
</protein>
<reference evidence="3" key="1">
    <citation type="submission" date="2015-06" db="EMBL/GenBank/DDBJ databases">
        <authorList>
            <person name="Bertelli C."/>
        </authorList>
    </citation>
    <scope>NUCLEOTIDE SEQUENCE [LARGE SCALE GENOMIC DNA]</scope>
    <source>
        <strain evidence="3">CRIB-30</strain>
    </source>
</reference>
<dbReference type="InterPro" id="IPR036770">
    <property type="entry name" value="Ankyrin_rpt-contain_sf"/>
</dbReference>
<dbReference type="AlphaFoldDB" id="A0A0H5DP78"/>
<dbReference type="OrthoDB" id="5630302at2"/>
<dbReference type="InterPro" id="IPR002110">
    <property type="entry name" value="Ankyrin_rpt"/>
</dbReference>
<gene>
    <name evidence="2" type="ORF">ELAC_0833</name>
</gene>
<feature type="compositionally biased region" description="Basic and acidic residues" evidence="1">
    <location>
        <begin position="27"/>
        <end position="49"/>
    </location>
</feature>
<evidence type="ECO:0000313" key="2">
    <source>
        <dbReference type="EMBL" id="CRX38182.1"/>
    </source>
</evidence>
<keyword evidence="3" id="KW-1185">Reference proteome</keyword>
<dbReference type="SMART" id="SM00248">
    <property type="entry name" value="ANK"/>
    <property type="match status" value="6"/>
</dbReference>
<dbReference type="SUPFAM" id="SSF48403">
    <property type="entry name" value="Ankyrin repeat"/>
    <property type="match status" value="1"/>
</dbReference>
<dbReference type="PANTHER" id="PTHR24121">
    <property type="entry name" value="NO MECHANORECEPTOR POTENTIAL C, ISOFORM D-RELATED"/>
    <property type="match status" value="1"/>
</dbReference>
<feature type="compositionally biased region" description="Polar residues" evidence="1">
    <location>
        <begin position="1"/>
        <end position="16"/>
    </location>
</feature>
<evidence type="ECO:0000256" key="1">
    <source>
        <dbReference type="SAM" id="MobiDB-lite"/>
    </source>
</evidence>
<name>A0A0H5DP78_9BACT</name>
<dbReference type="PANTHER" id="PTHR24121:SF21">
    <property type="entry name" value="ANKYRIN REPEAT FAMILY PROTEIN"/>
    <property type="match status" value="1"/>
</dbReference>
<accession>A0A0H5DP78</accession>
<dbReference type="Gene3D" id="1.25.40.20">
    <property type="entry name" value="Ankyrin repeat-containing domain"/>
    <property type="match status" value="1"/>
</dbReference>
<proteinExistence type="predicted"/>
<dbReference type="Proteomes" id="UP000220251">
    <property type="component" value="Unassembled WGS sequence"/>
</dbReference>